<comment type="caution">
    <text evidence="1">The sequence shown here is derived from an EMBL/GenBank/DDBJ whole genome shotgun (WGS) entry which is preliminary data.</text>
</comment>
<dbReference type="EMBL" id="MNBE01000758">
    <property type="protein sequence ID" value="OKO90288.1"/>
    <property type="molecule type" value="Genomic_DNA"/>
</dbReference>
<keyword evidence="2" id="KW-1185">Reference proteome</keyword>
<evidence type="ECO:0000313" key="2">
    <source>
        <dbReference type="Proteomes" id="UP000186955"/>
    </source>
</evidence>
<reference evidence="1 2" key="1">
    <citation type="submission" date="2016-10" db="EMBL/GenBank/DDBJ databases">
        <title>Genome sequence of the ascomycete fungus Penicillium subrubescens.</title>
        <authorList>
            <person name="De Vries R.P."/>
            <person name="Peng M."/>
            <person name="Dilokpimol A."/>
            <person name="Hilden K."/>
            <person name="Makela M.R."/>
            <person name="Grigoriev I."/>
            <person name="Riley R."/>
            <person name="Granchi Z."/>
        </authorList>
    </citation>
    <scope>NUCLEOTIDE SEQUENCE [LARGE SCALE GENOMIC DNA]</scope>
    <source>
        <strain evidence="1 2">CBS 132785</strain>
    </source>
</reference>
<dbReference type="AlphaFoldDB" id="A0A1Q5SQK7"/>
<proteinExistence type="predicted"/>
<protein>
    <submittedName>
        <fullName evidence="1">Uncharacterized protein</fullName>
    </submittedName>
</protein>
<sequence>MSQVSGHLDVFENDGYKVPSAGTQEGAVHEFGDIPGEHRPRSTFVQGVVQRFRTFVDWRTWIEDTLPIHKTVHPDPDSRRRVLDVPMCKVSRRLRILQAVMAILPLLNLPAQVNLGQVSQIGRFLRRRKAALAIESVNPIMIYSA</sequence>
<accession>A0A1Q5SQK7</accession>
<dbReference type="Proteomes" id="UP000186955">
    <property type="component" value="Unassembled WGS sequence"/>
</dbReference>
<organism evidence="1 2">
    <name type="scientific">Penicillium subrubescens</name>
    <dbReference type="NCBI Taxonomy" id="1316194"/>
    <lineage>
        <taxon>Eukaryota</taxon>
        <taxon>Fungi</taxon>
        <taxon>Dikarya</taxon>
        <taxon>Ascomycota</taxon>
        <taxon>Pezizomycotina</taxon>
        <taxon>Eurotiomycetes</taxon>
        <taxon>Eurotiomycetidae</taxon>
        <taxon>Eurotiales</taxon>
        <taxon>Aspergillaceae</taxon>
        <taxon>Penicillium</taxon>
    </lineage>
</organism>
<gene>
    <name evidence="1" type="ORF">PENSUB_13421</name>
</gene>
<name>A0A1Q5SQK7_9EURO</name>
<evidence type="ECO:0000313" key="1">
    <source>
        <dbReference type="EMBL" id="OKO90288.1"/>
    </source>
</evidence>